<feature type="signal peptide" evidence="1">
    <location>
        <begin position="1"/>
        <end position="18"/>
    </location>
</feature>
<dbReference type="Proteomes" id="UP000601108">
    <property type="component" value="Unassembled WGS sequence"/>
</dbReference>
<dbReference type="InterPro" id="IPR021255">
    <property type="entry name" value="DUF2807"/>
</dbReference>
<protein>
    <recommendedName>
        <fullName evidence="2">Putative auto-transporter adhesin head GIN domain-containing protein</fullName>
    </recommendedName>
</protein>
<gene>
    <name evidence="3" type="ORF">GCM10007384_21420</name>
</gene>
<sequence length="224" mass="24611">MKKLVFLFVFFVIAQGQAQNILTKKVSDFKELKVFDKIKVILIQGEENKIEISGIKKEKIDIVIKNQVLKIKMSLNNTWDENNTNVTVFYKELSKIDVNEGASVTIKGTLKYSDLDLRAQEGGEIKGTIESDKLIAKAITGGGLILDGKVKEQEVTVKAGGQFISKDLKTETTQVKISAGGRANVNASKYVKANTNAGGTIKIYGKPKEIDSQKLFGGKIIEVN</sequence>
<evidence type="ECO:0000259" key="2">
    <source>
        <dbReference type="Pfam" id="PF10988"/>
    </source>
</evidence>
<evidence type="ECO:0000313" key="4">
    <source>
        <dbReference type="Proteomes" id="UP000601108"/>
    </source>
</evidence>
<evidence type="ECO:0000313" key="3">
    <source>
        <dbReference type="EMBL" id="GGX19797.1"/>
    </source>
</evidence>
<dbReference type="Pfam" id="PF10988">
    <property type="entry name" value="DUF2807"/>
    <property type="match status" value="1"/>
</dbReference>
<dbReference type="Gene3D" id="2.160.20.120">
    <property type="match status" value="1"/>
</dbReference>
<dbReference type="AlphaFoldDB" id="A0A918N452"/>
<feature type="domain" description="Putative auto-transporter adhesin head GIN" evidence="2">
    <location>
        <begin position="28"/>
        <end position="207"/>
    </location>
</feature>
<feature type="chain" id="PRO_5037295816" description="Putative auto-transporter adhesin head GIN domain-containing protein" evidence="1">
    <location>
        <begin position="19"/>
        <end position="224"/>
    </location>
</feature>
<proteinExistence type="predicted"/>
<reference evidence="3 4" key="1">
    <citation type="journal article" date="2014" name="Int. J. Syst. Evol. Microbiol.">
        <title>Complete genome sequence of Corynebacterium casei LMG S-19264T (=DSM 44701T), isolated from a smear-ripened cheese.</title>
        <authorList>
            <consortium name="US DOE Joint Genome Institute (JGI-PGF)"/>
            <person name="Walter F."/>
            <person name="Albersmeier A."/>
            <person name="Kalinowski J."/>
            <person name="Ruckert C."/>
        </authorList>
    </citation>
    <scope>NUCLEOTIDE SEQUENCE [LARGE SCALE GENOMIC DNA]</scope>
    <source>
        <strain evidence="3 4">KCTC 12285</strain>
    </source>
</reference>
<evidence type="ECO:0000256" key="1">
    <source>
        <dbReference type="SAM" id="SignalP"/>
    </source>
</evidence>
<name>A0A918N452_9FLAO</name>
<comment type="caution">
    <text evidence="3">The sequence shown here is derived from an EMBL/GenBank/DDBJ whole genome shotgun (WGS) entry which is preliminary data.</text>
</comment>
<organism evidence="3 4">
    <name type="scientific">Aquimarina muelleri</name>
    <dbReference type="NCBI Taxonomy" id="279356"/>
    <lineage>
        <taxon>Bacteria</taxon>
        <taxon>Pseudomonadati</taxon>
        <taxon>Bacteroidota</taxon>
        <taxon>Flavobacteriia</taxon>
        <taxon>Flavobacteriales</taxon>
        <taxon>Flavobacteriaceae</taxon>
        <taxon>Aquimarina</taxon>
    </lineage>
</organism>
<dbReference type="EMBL" id="BMWS01000013">
    <property type="protein sequence ID" value="GGX19797.1"/>
    <property type="molecule type" value="Genomic_DNA"/>
</dbReference>
<keyword evidence="4" id="KW-1185">Reference proteome</keyword>
<keyword evidence="1" id="KW-0732">Signal</keyword>
<accession>A0A918N452</accession>
<dbReference type="RefSeq" id="WP_027414246.1">
    <property type="nucleotide sequence ID" value="NZ_BMWS01000013.1"/>
</dbReference>